<protein>
    <submittedName>
        <fullName evidence="3">Uncharacterized protein</fullName>
    </submittedName>
</protein>
<dbReference type="AlphaFoldDB" id="A0A2G5BJ83"/>
<evidence type="ECO:0000313" key="4">
    <source>
        <dbReference type="Proteomes" id="UP000242474"/>
    </source>
</evidence>
<dbReference type="Proteomes" id="UP000242474">
    <property type="component" value="Unassembled WGS sequence"/>
</dbReference>
<feature type="compositionally biased region" description="Basic and acidic residues" evidence="1">
    <location>
        <begin position="63"/>
        <end position="92"/>
    </location>
</feature>
<gene>
    <name evidence="3" type="ORF">COEREDRAFT_79065</name>
</gene>
<proteinExistence type="predicted"/>
<sequence>MRVSLVLSLLSVAFAVIAQSSPNDNTGVVAGGLSHMKRDHVPESSNPTEGKPPPAPEHAPSADSHKEEHKEVPQPSKNIEHQNENHSDHGPRPEPNNQPVHQHFEHVEHPGGNPNNIDHFSHDIVEDRKNGVHSNIVQHVAISGNNVNGKPNVKVVEGGKVPSLVH</sequence>
<organism evidence="3 4">
    <name type="scientific">Coemansia reversa (strain ATCC 12441 / NRRL 1564)</name>
    <dbReference type="NCBI Taxonomy" id="763665"/>
    <lineage>
        <taxon>Eukaryota</taxon>
        <taxon>Fungi</taxon>
        <taxon>Fungi incertae sedis</taxon>
        <taxon>Zoopagomycota</taxon>
        <taxon>Kickxellomycotina</taxon>
        <taxon>Kickxellomycetes</taxon>
        <taxon>Kickxellales</taxon>
        <taxon>Kickxellaceae</taxon>
        <taxon>Coemansia</taxon>
    </lineage>
</organism>
<feature type="chain" id="PRO_5013566013" evidence="2">
    <location>
        <begin position="21"/>
        <end position="166"/>
    </location>
</feature>
<reference evidence="3 4" key="1">
    <citation type="journal article" date="2015" name="Genome Biol. Evol.">
        <title>Phylogenomic analyses indicate that early fungi evolved digesting cell walls of algal ancestors of land plants.</title>
        <authorList>
            <person name="Chang Y."/>
            <person name="Wang S."/>
            <person name="Sekimoto S."/>
            <person name="Aerts A.L."/>
            <person name="Choi C."/>
            <person name="Clum A."/>
            <person name="LaButti K.M."/>
            <person name="Lindquist E.A."/>
            <person name="Yee Ngan C."/>
            <person name="Ohm R.A."/>
            <person name="Salamov A.A."/>
            <person name="Grigoriev I.V."/>
            <person name="Spatafora J.W."/>
            <person name="Berbee M.L."/>
        </authorList>
    </citation>
    <scope>NUCLEOTIDE SEQUENCE [LARGE SCALE GENOMIC DNA]</scope>
    <source>
        <strain evidence="3 4">NRRL 1564</strain>
    </source>
</reference>
<dbReference type="EMBL" id="KZ303487">
    <property type="protein sequence ID" value="PIA19080.1"/>
    <property type="molecule type" value="Genomic_DNA"/>
</dbReference>
<evidence type="ECO:0000256" key="1">
    <source>
        <dbReference type="SAM" id="MobiDB-lite"/>
    </source>
</evidence>
<feature type="region of interest" description="Disordered" evidence="1">
    <location>
        <begin position="37"/>
        <end position="114"/>
    </location>
</feature>
<dbReference type="OrthoDB" id="5592749at2759"/>
<name>A0A2G5BJ83_COERN</name>
<keyword evidence="2" id="KW-0732">Signal</keyword>
<evidence type="ECO:0000313" key="3">
    <source>
        <dbReference type="EMBL" id="PIA19080.1"/>
    </source>
</evidence>
<keyword evidence="4" id="KW-1185">Reference proteome</keyword>
<evidence type="ECO:0000256" key="2">
    <source>
        <dbReference type="SAM" id="SignalP"/>
    </source>
</evidence>
<accession>A0A2G5BJ83</accession>
<feature type="signal peptide" evidence="2">
    <location>
        <begin position="1"/>
        <end position="20"/>
    </location>
</feature>